<dbReference type="Gene3D" id="2.60.40.4170">
    <property type="match status" value="1"/>
</dbReference>
<feature type="region of interest" description="Disordered" evidence="1">
    <location>
        <begin position="25"/>
        <end position="65"/>
    </location>
</feature>
<evidence type="ECO:0000313" key="3">
    <source>
        <dbReference type="EMBL" id="KOY83538.1"/>
    </source>
</evidence>
<evidence type="ECO:0008006" key="5">
    <source>
        <dbReference type="Google" id="ProtNLM"/>
    </source>
</evidence>
<feature type="signal peptide" evidence="2">
    <location>
        <begin position="1"/>
        <end position="19"/>
    </location>
</feature>
<dbReference type="STRING" id="33935.ADM90_09895"/>
<comment type="caution">
    <text evidence="3">The sequence shown here is derived from an EMBL/GenBank/DDBJ whole genome shotgun (WGS) entry which is preliminary data.</text>
</comment>
<keyword evidence="4" id="KW-1185">Reference proteome</keyword>
<reference evidence="3 4" key="1">
    <citation type="submission" date="2015-07" db="EMBL/GenBank/DDBJ databases">
        <title>Genome sequencing project for genomic taxonomy and phylogenomics of Bacillus-like bacteria.</title>
        <authorList>
            <person name="Liu B."/>
            <person name="Wang J."/>
            <person name="Zhu Y."/>
            <person name="Liu G."/>
            <person name="Chen Q."/>
            <person name="Chen Z."/>
            <person name="Che J."/>
            <person name="Ge C."/>
            <person name="Shi H."/>
            <person name="Pan Z."/>
            <person name="Liu X."/>
        </authorList>
    </citation>
    <scope>NUCLEOTIDE SEQUENCE [LARGE SCALE GENOMIC DNA]</scope>
    <source>
        <strain evidence="3 4">DSM 54</strain>
    </source>
</reference>
<feature type="compositionally biased region" description="Basic and acidic residues" evidence="1">
    <location>
        <begin position="25"/>
        <end position="36"/>
    </location>
</feature>
<evidence type="ECO:0000256" key="1">
    <source>
        <dbReference type="SAM" id="MobiDB-lite"/>
    </source>
</evidence>
<evidence type="ECO:0000313" key="4">
    <source>
        <dbReference type="Proteomes" id="UP000037977"/>
    </source>
</evidence>
<dbReference type="AlphaFoldDB" id="A0A0M9DKY3"/>
<name>A0A0M9DKY3_9BACI</name>
<dbReference type="EMBL" id="LGCI01000005">
    <property type="protein sequence ID" value="KOY83538.1"/>
    <property type="molecule type" value="Genomic_DNA"/>
</dbReference>
<proteinExistence type="predicted"/>
<dbReference type="PROSITE" id="PS51257">
    <property type="entry name" value="PROKAR_LIPOPROTEIN"/>
    <property type="match status" value="1"/>
</dbReference>
<dbReference type="Proteomes" id="UP000037977">
    <property type="component" value="Unassembled WGS sequence"/>
</dbReference>
<evidence type="ECO:0000256" key="2">
    <source>
        <dbReference type="SAM" id="SignalP"/>
    </source>
</evidence>
<sequence>MRKKLIFSISLVLFLGLAACGEENVKEEETPKEEMQKPASTDNESEGAADNSATEESNGVGDTTESELGKLTVLYKDKELNRTVNNGPVNATLDKIQLATLEPSESYKESFDGQDKVTVVTIEASAENTVDNTINYYLNQAKLVTDTGQQVNADIWFSDDIGGEFLGKVKKNGNIIWILKHDEAVKKVTLHITGASNDTFDHIGEDLKVEIPLDK</sequence>
<accession>A0A0M9DKY3</accession>
<keyword evidence="2" id="KW-0732">Signal</keyword>
<organism evidence="3 4">
    <name type="scientific">Lysinibacillus macroides</name>
    <dbReference type="NCBI Taxonomy" id="33935"/>
    <lineage>
        <taxon>Bacteria</taxon>
        <taxon>Bacillati</taxon>
        <taxon>Bacillota</taxon>
        <taxon>Bacilli</taxon>
        <taxon>Bacillales</taxon>
        <taxon>Bacillaceae</taxon>
        <taxon>Lysinibacillus</taxon>
    </lineage>
</organism>
<dbReference type="OrthoDB" id="2352785at2"/>
<dbReference type="RefSeq" id="WP_053994786.1">
    <property type="nucleotide sequence ID" value="NZ_CP065643.1"/>
</dbReference>
<gene>
    <name evidence="3" type="ORF">ADM90_09895</name>
</gene>
<feature type="chain" id="PRO_5039690682" description="Lipoprotein" evidence="2">
    <location>
        <begin position="20"/>
        <end position="215"/>
    </location>
</feature>
<protein>
    <recommendedName>
        <fullName evidence="5">Lipoprotein</fullName>
    </recommendedName>
</protein>
<feature type="compositionally biased region" description="Polar residues" evidence="1">
    <location>
        <begin position="51"/>
        <end position="63"/>
    </location>
</feature>
<dbReference type="PATRIC" id="fig|33935.3.peg.1486"/>